<feature type="domain" description="Cation efflux protein cytoplasmic" evidence="8">
    <location>
        <begin position="210"/>
        <end position="289"/>
    </location>
</feature>
<evidence type="ECO:0000256" key="5">
    <source>
        <dbReference type="ARBA" id="ARBA00023136"/>
    </source>
</evidence>
<dbReference type="NCBIfam" id="TIGR01297">
    <property type="entry name" value="CDF"/>
    <property type="match status" value="1"/>
</dbReference>
<feature type="transmembrane region" description="Helical" evidence="6">
    <location>
        <begin position="180"/>
        <end position="198"/>
    </location>
</feature>
<dbReference type="GO" id="GO:0015086">
    <property type="term" value="F:cadmium ion transmembrane transporter activity"/>
    <property type="evidence" value="ECO:0007669"/>
    <property type="project" value="TreeGrafter"/>
</dbReference>
<dbReference type="InterPro" id="IPR027470">
    <property type="entry name" value="Cation_efflux_CTD"/>
</dbReference>
<dbReference type="SUPFAM" id="SSF160240">
    <property type="entry name" value="Cation efflux protein cytoplasmic domain-like"/>
    <property type="match status" value="1"/>
</dbReference>
<dbReference type="GO" id="GO:0005886">
    <property type="term" value="C:plasma membrane"/>
    <property type="evidence" value="ECO:0007669"/>
    <property type="project" value="TreeGrafter"/>
</dbReference>
<feature type="transmembrane region" description="Helical" evidence="6">
    <location>
        <begin position="79"/>
        <end position="101"/>
    </location>
</feature>
<feature type="domain" description="Cation efflux protein transmembrane" evidence="7">
    <location>
        <begin position="13"/>
        <end position="206"/>
    </location>
</feature>
<gene>
    <name evidence="9" type="ORF">MNB_SV-8-417</name>
</gene>
<feature type="transmembrane region" description="Helical" evidence="6">
    <location>
        <begin position="156"/>
        <end position="174"/>
    </location>
</feature>
<dbReference type="GO" id="GO:0015093">
    <property type="term" value="F:ferrous iron transmembrane transporter activity"/>
    <property type="evidence" value="ECO:0007669"/>
    <property type="project" value="TreeGrafter"/>
</dbReference>
<dbReference type="EMBL" id="FPHD01000007">
    <property type="protein sequence ID" value="SFV50149.1"/>
    <property type="molecule type" value="Genomic_DNA"/>
</dbReference>
<comment type="subcellular location">
    <subcellularLocation>
        <location evidence="1">Membrane</location>
        <topology evidence="1">Multi-pass membrane protein</topology>
    </subcellularLocation>
</comment>
<evidence type="ECO:0000256" key="4">
    <source>
        <dbReference type="ARBA" id="ARBA00022989"/>
    </source>
</evidence>
<feature type="transmembrane region" description="Helical" evidence="6">
    <location>
        <begin position="113"/>
        <end position="135"/>
    </location>
</feature>
<reference evidence="9" key="1">
    <citation type="submission" date="2016-10" db="EMBL/GenBank/DDBJ databases">
        <authorList>
            <person name="de Groot N.N."/>
        </authorList>
    </citation>
    <scope>NUCLEOTIDE SEQUENCE</scope>
</reference>
<evidence type="ECO:0000256" key="1">
    <source>
        <dbReference type="ARBA" id="ARBA00004141"/>
    </source>
</evidence>
<organism evidence="9">
    <name type="scientific">hydrothermal vent metagenome</name>
    <dbReference type="NCBI Taxonomy" id="652676"/>
    <lineage>
        <taxon>unclassified sequences</taxon>
        <taxon>metagenomes</taxon>
        <taxon>ecological metagenomes</taxon>
    </lineage>
</organism>
<keyword evidence="3 6" id="KW-0812">Transmembrane</keyword>
<accession>A0A1W1B9B1</accession>
<dbReference type="Pfam" id="PF01545">
    <property type="entry name" value="Cation_efflux"/>
    <property type="match status" value="1"/>
</dbReference>
<keyword evidence="5 6" id="KW-0472">Membrane</keyword>
<evidence type="ECO:0000259" key="8">
    <source>
        <dbReference type="Pfam" id="PF16916"/>
    </source>
</evidence>
<feature type="transmembrane region" description="Helical" evidence="6">
    <location>
        <begin position="12"/>
        <end position="32"/>
    </location>
</feature>
<dbReference type="SUPFAM" id="SSF161111">
    <property type="entry name" value="Cation efflux protein transmembrane domain-like"/>
    <property type="match status" value="1"/>
</dbReference>
<keyword evidence="4 6" id="KW-1133">Transmembrane helix</keyword>
<dbReference type="InterPro" id="IPR058533">
    <property type="entry name" value="Cation_efflux_TM"/>
</dbReference>
<evidence type="ECO:0000256" key="2">
    <source>
        <dbReference type="ARBA" id="ARBA00022448"/>
    </source>
</evidence>
<dbReference type="Pfam" id="PF16916">
    <property type="entry name" value="ZT_dimer"/>
    <property type="match status" value="1"/>
</dbReference>
<evidence type="ECO:0000256" key="6">
    <source>
        <dbReference type="SAM" id="Phobius"/>
    </source>
</evidence>
<evidence type="ECO:0000313" key="9">
    <source>
        <dbReference type="EMBL" id="SFV50149.1"/>
    </source>
</evidence>
<dbReference type="Gene3D" id="3.30.70.1350">
    <property type="entry name" value="Cation efflux protein, cytoplasmic domain"/>
    <property type="match status" value="1"/>
</dbReference>
<dbReference type="AlphaFoldDB" id="A0A1W1B9B1"/>
<protein>
    <submittedName>
        <fullName evidence="9">Cobalt-zinc-cadmium resistance protein</fullName>
    </submittedName>
</protein>
<dbReference type="InterPro" id="IPR002524">
    <property type="entry name" value="Cation_efflux"/>
</dbReference>
<evidence type="ECO:0000259" key="7">
    <source>
        <dbReference type="Pfam" id="PF01545"/>
    </source>
</evidence>
<evidence type="ECO:0000256" key="3">
    <source>
        <dbReference type="ARBA" id="ARBA00022692"/>
    </source>
</evidence>
<name>A0A1W1B9B1_9ZZZZ</name>
<dbReference type="GO" id="GO:0006882">
    <property type="term" value="P:intracellular zinc ion homeostasis"/>
    <property type="evidence" value="ECO:0007669"/>
    <property type="project" value="TreeGrafter"/>
</dbReference>
<sequence length="312" mass="34517">MKSENSPQKRATMVSSSVATVLVFVKLIIGIASGSVAVLASAIDSLLDMAVSLFNFFAIKKSEEEPDDMYQYGKGKIQAIAAVIEGTVITISGIYIMYVAFKKLNEGTITTLLTPSIFAMLFSIVVTYFLVQYLLKTAKETDSIVIKADALHYKTDLWSNAAVLVALGLVWLTGLDSIDAIFGLGIGIYIIYSAYEIIVDGIEILLDRALDGKTVAKIGEIISGHPEVTSYHWLKTRTDGNANFVEFHMVLRPNMLLLEAHRIADEVEDKIMLLEPNKKWIITPHFDPYDDEEVNDAMLHGKPLVELEKVSH</sequence>
<proteinExistence type="predicted"/>
<dbReference type="InterPro" id="IPR036837">
    <property type="entry name" value="Cation_efflux_CTD_sf"/>
</dbReference>
<dbReference type="InterPro" id="IPR027469">
    <property type="entry name" value="Cation_efflux_TMD_sf"/>
</dbReference>
<dbReference type="InterPro" id="IPR050291">
    <property type="entry name" value="CDF_Transporter"/>
</dbReference>
<dbReference type="Gene3D" id="1.20.1510.10">
    <property type="entry name" value="Cation efflux protein transmembrane domain"/>
    <property type="match status" value="1"/>
</dbReference>
<dbReference type="GO" id="GO:0015341">
    <property type="term" value="F:zinc efflux antiporter activity"/>
    <property type="evidence" value="ECO:0007669"/>
    <property type="project" value="TreeGrafter"/>
</dbReference>
<keyword evidence="2" id="KW-0813">Transport</keyword>
<dbReference type="PANTHER" id="PTHR43840:SF15">
    <property type="entry name" value="MITOCHONDRIAL METAL TRANSPORTER 1-RELATED"/>
    <property type="match status" value="1"/>
</dbReference>
<dbReference type="PANTHER" id="PTHR43840">
    <property type="entry name" value="MITOCHONDRIAL METAL TRANSPORTER 1-RELATED"/>
    <property type="match status" value="1"/>
</dbReference>